<evidence type="ECO:0000256" key="3">
    <source>
        <dbReference type="ARBA" id="ARBA00022448"/>
    </source>
</evidence>
<dbReference type="Proteomes" id="UP000676336">
    <property type="component" value="Unassembled WGS sequence"/>
</dbReference>
<dbReference type="GO" id="GO:0016887">
    <property type="term" value="F:ATP hydrolysis activity"/>
    <property type="evidence" value="ECO:0007669"/>
    <property type="project" value="InterPro"/>
</dbReference>
<dbReference type="Pfam" id="PF00005">
    <property type="entry name" value="ABC_tran"/>
    <property type="match status" value="1"/>
</dbReference>
<dbReference type="PANTHER" id="PTHR48041">
    <property type="entry name" value="ABC TRANSPORTER G FAMILY MEMBER 28"/>
    <property type="match status" value="1"/>
</dbReference>
<dbReference type="InterPro" id="IPR027417">
    <property type="entry name" value="P-loop_NTPase"/>
</dbReference>
<evidence type="ECO:0000256" key="4">
    <source>
        <dbReference type="ARBA" id="ARBA00022692"/>
    </source>
</evidence>
<evidence type="ECO:0000256" key="6">
    <source>
        <dbReference type="ARBA" id="ARBA00023136"/>
    </source>
</evidence>
<keyword evidence="5" id="KW-1133">Transmembrane helix</keyword>
<sequence length="252" mass="27713">MARTGTTKMEGVANNAFIQKEDDMVSDKLTSKKVTSHSQHRNKKCSNHDTIEVIGTSTFDNEHNRLPQLTLTFYNVKKVLKVQDSTSKEKLVTKTLLDGVSGEVKPGQLLALMGPSGSGKTTLLNTLAGRTLTGVSGTILLNGISYEKGMKRKLAYVVQEDLFFDNLTVEEHLTYTALLRLPGHYTKQEKLSQVDKIIDMLGLKNCASTTIALISGGEKKRVNIGTELLTGPNLIFLDGRCVLTQEPFQDLI</sequence>
<evidence type="ECO:0000256" key="1">
    <source>
        <dbReference type="ARBA" id="ARBA00004141"/>
    </source>
</evidence>
<dbReference type="PROSITE" id="PS00211">
    <property type="entry name" value="ABC_TRANSPORTER_1"/>
    <property type="match status" value="1"/>
</dbReference>
<dbReference type="SUPFAM" id="SSF52540">
    <property type="entry name" value="P-loop containing nucleoside triphosphate hydrolases"/>
    <property type="match status" value="1"/>
</dbReference>
<name>A0A8S2PTL2_9BILA</name>
<dbReference type="InterPro" id="IPR017871">
    <property type="entry name" value="ABC_transporter-like_CS"/>
</dbReference>
<comment type="similarity">
    <text evidence="2">Belongs to the ABC transporter superfamily. ABCG family. Eye pigment precursor importer (TC 3.A.1.204) subfamily.</text>
</comment>
<dbReference type="GO" id="GO:0005886">
    <property type="term" value="C:plasma membrane"/>
    <property type="evidence" value="ECO:0007669"/>
    <property type="project" value="TreeGrafter"/>
</dbReference>
<dbReference type="InterPro" id="IPR003439">
    <property type="entry name" value="ABC_transporter-like_ATP-bd"/>
</dbReference>
<dbReference type="PANTHER" id="PTHR48041:SF63">
    <property type="entry name" value="EARLY GENE AT 23, ISOFORM C"/>
    <property type="match status" value="1"/>
</dbReference>
<reference evidence="8" key="1">
    <citation type="submission" date="2021-02" db="EMBL/GenBank/DDBJ databases">
        <authorList>
            <person name="Nowell W R."/>
        </authorList>
    </citation>
    <scope>NUCLEOTIDE SEQUENCE</scope>
</reference>
<feature type="domain" description="ABC transporter" evidence="7">
    <location>
        <begin position="97"/>
        <end position="238"/>
    </location>
</feature>
<comment type="caution">
    <text evidence="8">The sequence shown here is derived from an EMBL/GenBank/DDBJ whole genome shotgun (WGS) entry which is preliminary data.</text>
</comment>
<keyword evidence="4" id="KW-0812">Transmembrane</keyword>
<keyword evidence="3" id="KW-0813">Transport</keyword>
<evidence type="ECO:0000313" key="9">
    <source>
        <dbReference type="Proteomes" id="UP000676336"/>
    </source>
</evidence>
<protein>
    <recommendedName>
        <fullName evidence="7">ABC transporter domain-containing protein</fullName>
    </recommendedName>
</protein>
<dbReference type="AlphaFoldDB" id="A0A8S2PTL2"/>
<keyword evidence="6" id="KW-0472">Membrane</keyword>
<evidence type="ECO:0000256" key="5">
    <source>
        <dbReference type="ARBA" id="ARBA00022989"/>
    </source>
</evidence>
<evidence type="ECO:0000259" key="7">
    <source>
        <dbReference type="Pfam" id="PF00005"/>
    </source>
</evidence>
<dbReference type="Gene3D" id="3.40.50.300">
    <property type="entry name" value="P-loop containing nucleotide triphosphate hydrolases"/>
    <property type="match status" value="1"/>
</dbReference>
<proteinExistence type="inferred from homology"/>
<dbReference type="EMBL" id="CAJOBI010006601">
    <property type="protein sequence ID" value="CAF4064535.1"/>
    <property type="molecule type" value="Genomic_DNA"/>
</dbReference>
<dbReference type="InterPro" id="IPR050352">
    <property type="entry name" value="ABCG_transporters"/>
</dbReference>
<dbReference type="GO" id="GO:0005524">
    <property type="term" value="F:ATP binding"/>
    <property type="evidence" value="ECO:0007669"/>
    <property type="project" value="InterPro"/>
</dbReference>
<dbReference type="GO" id="GO:0042626">
    <property type="term" value="F:ATPase-coupled transmembrane transporter activity"/>
    <property type="evidence" value="ECO:0007669"/>
    <property type="project" value="TreeGrafter"/>
</dbReference>
<accession>A0A8S2PTL2</accession>
<evidence type="ECO:0000313" key="8">
    <source>
        <dbReference type="EMBL" id="CAF4064535.1"/>
    </source>
</evidence>
<evidence type="ECO:0000256" key="2">
    <source>
        <dbReference type="ARBA" id="ARBA00005814"/>
    </source>
</evidence>
<comment type="subcellular location">
    <subcellularLocation>
        <location evidence="1">Membrane</location>
        <topology evidence="1">Multi-pass membrane protein</topology>
    </subcellularLocation>
</comment>
<organism evidence="8 9">
    <name type="scientific">Rotaria magnacalcarata</name>
    <dbReference type="NCBI Taxonomy" id="392030"/>
    <lineage>
        <taxon>Eukaryota</taxon>
        <taxon>Metazoa</taxon>
        <taxon>Spiralia</taxon>
        <taxon>Gnathifera</taxon>
        <taxon>Rotifera</taxon>
        <taxon>Eurotatoria</taxon>
        <taxon>Bdelloidea</taxon>
        <taxon>Philodinida</taxon>
        <taxon>Philodinidae</taxon>
        <taxon>Rotaria</taxon>
    </lineage>
</organism>
<gene>
    <name evidence="8" type="ORF">SMN809_LOCUS15387</name>
</gene>